<reference evidence="9 10" key="2">
    <citation type="journal article" date="2012" name="Int. J. Syst. Evol. Microbiol.">
        <title>Magnetococcus marinus gen. nov., sp. nov., a marine, magnetotactic bacterium that represents a novel lineage (Magnetococcaceae fam. nov.; Magnetococcales ord. nov.) at the base of the Alphaproteobacteria.</title>
        <authorList>
            <person name="Bazylinski D.A."/>
            <person name="Williams T.J."/>
            <person name="Lefevre C.T."/>
            <person name="Berg R.J."/>
            <person name="Zhang C.L."/>
            <person name="Bowser S.S."/>
            <person name="Dean A.J."/>
            <person name="Beveridge T.J."/>
        </authorList>
    </citation>
    <scope>NUCLEOTIDE SEQUENCE [LARGE SCALE GENOMIC DNA]</scope>
    <source>
        <strain evidence="10">ATCC BAA-1437 / JCM 17883 / MC-1</strain>
    </source>
</reference>
<name>A0LDZ7_MAGMM</name>
<dbReference type="UniPathway" id="UPA00115">
    <property type="reaction ID" value="UER00409"/>
</dbReference>
<evidence type="ECO:0000259" key="8">
    <source>
        <dbReference type="Pfam" id="PF01182"/>
    </source>
</evidence>
<dbReference type="STRING" id="156889.Mmc1_3705"/>
<sequence>MSLPTCLSERHFPSEEQSIATLAETVVMRLQRGIQQRGEAGLIVPGGRSPRGLFQQLCHMELPWEKVTVTLTDERLVSPDAPESNIRQLRQLFLRQGAAKAKLLPLLPAICDPTQAAKQACTQLQQFPWPADVTLLGFGSEDHLASLFPGDAQPLSFPEHIRCVATRSPTPPRARISLTPATLLDSRWIGVLINSHAKLDRFELAKQDGPPSAMPLRTILHQDRIPVTAWIHCDPQTHPYGCKKTHVHQ</sequence>
<protein>
    <recommendedName>
        <fullName evidence="6 7">6-phosphogluconolactonase</fullName>
        <shortName evidence="7">6PGL</shortName>
        <ecNumber evidence="5 7">3.1.1.31</ecNumber>
    </recommendedName>
</protein>
<evidence type="ECO:0000256" key="5">
    <source>
        <dbReference type="ARBA" id="ARBA00013198"/>
    </source>
</evidence>
<evidence type="ECO:0000256" key="1">
    <source>
        <dbReference type="ARBA" id="ARBA00000832"/>
    </source>
</evidence>
<comment type="similarity">
    <text evidence="4 7">Belongs to the glucosamine/galactosamine-6-phosphate isomerase family. 6-phosphogluconolactonase subfamily.</text>
</comment>
<comment type="function">
    <text evidence="2 7">Hydrolysis of 6-phosphogluconolactone to 6-phosphogluconate.</text>
</comment>
<proteinExistence type="inferred from homology"/>
<dbReference type="PANTHER" id="PTHR11054:SF0">
    <property type="entry name" value="6-PHOSPHOGLUCONOLACTONASE"/>
    <property type="match status" value="1"/>
</dbReference>
<evidence type="ECO:0000256" key="4">
    <source>
        <dbReference type="ARBA" id="ARBA00010662"/>
    </source>
</evidence>
<dbReference type="InterPro" id="IPR037171">
    <property type="entry name" value="NagB/RpiA_transferase-like"/>
</dbReference>
<evidence type="ECO:0000313" key="10">
    <source>
        <dbReference type="Proteomes" id="UP000002586"/>
    </source>
</evidence>
<evidence type="ECO:0000256" key="6">
    <source>
        <dbReference type="ARBA" id="ARBA00020337"/>
    </source>
</evidence>
<dbReference type="Pfam" id="PF01182">
    <property type="entry name" value="Glucosamine_iso"/>
    <property type="match status" value="1"/>
</dbReference>
<dbReference type="GO" id="GO:0005975">
    <property type="term" value="P:carbohydrate metabolic process"/>
    <property type="evidence" value="ECO:0007669"/>
    <property type="project" value="UniProtKB-UniRule"/>
</dbReference>
<dbReference type="KEGG" id="mgm:Mmc1_3705"/>
<comment type="catalytic activity">
    <reaction evidence="1 7">
        <text>6-phospho-D-glucono-1,5-lactone + H2O = 6-phospho-D-gluconate + H(+)</text>
        <dbReference type="Rhea" id="RHEA:12556"/>
        <dbReference type="ChEBI" id="CHEBI:15377"/>
        <dbReference type="ChEBI" id="CHEBI:15378"/>
        <dbReference type="ChEBI" id="CHEBI:57955"/>
        <dbReference type="ChEBI" id="CHEBI:58759"/>
        <dbReference type="EC" id="3.1.1.31"/>
    </reaction>
</comment>
<dbReference type="eggNOG" id="COG0363">
    <property type="taxonomic scope" value="Bacteria"/>
</dbReference>
<dbReference type="Proteomes" id="UP000002586">
    <property type="component" value="Chromosome"/>
</dbReference>
<dbReference type="InterPro" id="IPR005900">
    <property type="entry name" value="6-phosphogluconolactonase_DevB"/>
</dbReference>
<evidence type="ECO:0000256" key="2">
    <source>
        <dbReference type="ARBA" id="ARBA00002681"/>
    </source>
</evidence>
<dbReference type="HOGENOM" id="CLU_053947_2_1_5"/>
<reference evidence="10" key="1">
    <citation type="journal article" date="2009" name="Appl. Environ. Microbiol.">
        <title>Complete genome sequence of the chemolithoautotrophic marine magnetotactic coccus strain MC-1.</title>
        <authorList>
            <person name="Schubbe S."/>
            <person name="Williams T.J."/>
            <person name="Xie G."/>
            <person name="Kiss H.E."/>
            <person name="Brettin T.S."/>
            <person name="Martinez D."/>
            <person name="Ross C.A."/>
            <person name="Schuler D."/>
            <person name="Cox B.L."/>
            <person name="Nealson K.H."/>
            <person name="Bazylinski D.A."/>
        </authorList>
    </citation>
    <scope>NUCLEOTIDE SEQUENCE [LARGE SCALE GENOMIC DNA]</scope>
    <source>
        <strain evidence="10">ATCC BAA-1437 / JCM 17883 / MC-1</strain>
    </source>
</reference>
<dbReference type="CDD" id="cd01400">
    <property type="entry name" value="6PGL"/>
    <property type="match status" value="1"/>
</dbReference>
<comment type="pathway">
    <text evidence="3 7">Carbohydrate degradation; pentose phosphate pathway; D-ribulose 5-phosphate from D-glucose 6-phosphate (oxidative stage): step 2/3.</text>
</comment>
<keyword evidence="7 9" id="KW-0378">Hydrolase</keyword>
<keyword evidence="10" id="KW-1185">Reference proteome</keyword>
<evidence type="ECO:0000313" key="9">
    <source>
        <dbReference type="EMBL" id="ABK46190.1"/>
    </source>
</evidence>
<dbReference type="EMBL" id="CP000471">
    <property type="protein sequence ID" value="ABK46190.1"/>
    <property type="molecule type" value="Genomic_DNA"/>
</dbReference>
<dbReference type="OrthoDB" id="9810967at2"/>
<organism evidence="9 10">
    <name type="scientific">Magnetococcus marinus (strain ATCC BAA-1437 / JCM 17883 / MC-1)</name>
    <dbReference type="NCBI Taxonomy" id="156889"/>
    <lineage>
        <taxon>Bacteria</taxon>
        <taxon>Pseudomonadati</taxon>
        <taxon>Pseudomonadota</taxon>
        <taxon>Magnetococcia</taxon>
        <taxon>Magnetococcales</taxon>
        <taxon>Magnetococcaceae</taxon>
        <taxon>Magnetococcus</taxon>
    </lineage>
</organism>
<gene>
    <name evidence="7" type="primary">pgl</name>
    <name evidence="9" type="ordered locus">Mmc1_3705</name>
</gene>
<dbReference type="PANTHER" id="PTHR11054">
    <property type="entry name" value="6-PHOSPHOGLUCONOLACTONASE"/>
    <property type="match status" value="1"/>
</dbReference>
<feature type="domain" description="Glucosamine/galactosamine-6-phosphate isomerase" evidence="8">
    <location>
        <begin position="14"/>
        <end position="222"/>
    </location>
</feature>
<dbReference type="Gene3D" id="3.40.50.1360">
    <property type="match status" value="1"/>
</dbReference>
<dbReference type="InterPro" id="IPR039104">
    <property type="entry name" value="6PGL"/>
</dbReference>
<evidence type="ECO:0000256" key="3">
    <source>
        <dbReference type="ARBA" id="ARBA00004961"/>
    </source>
</evidence>
<dbReference type="SUPFAM" id="SSF100950">
    <property type="entry name" value="NagB/RpiA/CoA transferase-like"/>
    <property type="match status" value="1"/>
</dbReference>
<evidence type="ECO:0000256" key="7">
    <source>
        <dbReference type="RuleBase" id="RU365095"/>
    </source>
</evidence>
<dbReference type="RefSeq" id="WP_011715243.1">
    <property type="nucleotide sequence ID" value="NC_008576.1"/>
</dbReference>
<dbReference type="GO" id="GO:0017057">
    <property type="term" value="F:6-phosphogluconolactonase activity"/>
    <property type="evidence" value="ECO:0007669"/>
    <property type="project" value="UniProtKB-UniRule"/>
</dbReference>
<dbReference type="EC" id="3.1.1.31" evidence="5 7"/>
<dbReference type="InterPro" id="IPR006148">
    <property type="entry name" value="Glc/Gal-6P_isomerase"/>
</dbReference>
<dbReference type="GO" id="GO:0006098">
    <property type="term" value="P:pentose-phosphate shunt"/>
    <property type="evidence" value="ECO:0007669"/>
    <property type="project" value="UniProtKB-UniPathway"/>
</dbReference>
<dbReference type="AlphaFoldDB" id="A0LDZ7"/>
<dbReference type="NCBIfam" id="TIGR01198">
    <property type="entry name" value="pgl"/>
    <property type="match status" value="1"/>
</dbReference>
<accession>A0LDZ7</accession>